<feature type="domain" description="AB hydrolase-1" evidence="2">
    <location>
        <begin position="8"/>
        <end position="136"/>
    </location>
</feature>
<evidence type="ECO:0000256" key="1">
    <source>
        <dbReference type="SAM" id="Phobius"/>
    </source>
</evidence>
<dbReference type="STRING" id="34027.SAMN05421829_11962"/>
<dbReference type="Pfam" id="PF12697">
    <property type="entry name" value="Abhydrolase_6"/>
    <property type="match status" value="1"/>
</dbReference>
<gene>
    <name evidence="3" type="ORF">SAMN05421829_11962</name>
</gene>
<dbReference type="AlphaFoldDB" id="A0A1N7BTM1"/>
<accession>A0A1N7BTM1</accession>
<name>A0A1N7BTM1_9RHOO</name>
<evidence type="ECO:0000313" key="4">
    <source>
        <dbReference type="Proteomes" id="UP000186819"/>
    </source>
</evidence>
<dbReference type="OrthoDB" id="489469at2"/>
<dbReference type="Gene3D" id="3.40.50.1820">
    <property type="entry name" value="alpha/beta hydrolase"/>
    <property type="match status" value="1"/>
</dbReference>
<keyword evidence="3" id="KW-0378">Hydrolase</keyword>
<keyword evidence="1" id="KW-0472">Membrane</keyword>
<keyword evidence="1" id="KW-1133">Transmembrane helix</keyword>
<protein>
    <submittedName>
        <fullName evidence="3">Alpha/beta hydrolase fold</fullName>
    </submittedName>
</protein>
<feature type="transmembrane region" description="Helical" evidence="1">
    <location>
        <begin position="6"/>
        <end position="24"/>
    </location>
</feature>
<reference evidence="4" key="1">
    <citation type="submission" date="2017-01" db="EMBL/GenBank/DDBJ databases">
        <authorList>
            <person name="Varghese N."/>
            <person name="Submissions S."/>
        </authorList>
    </citation>
    <scope>NUCLEOTIDE SEQUENCE [LARGE SCALE GENOMIC DNA]</scope>
    <source>
        <strain evidence="4">ATCC 51758</strain>
    </source>
</reference>
<dbReference type="Proteomes" id="UP000186819">
    <property type="component" value="Unassembled WGS sequence"/>
</dbReference>
<dbReference type="SUPFAM" id="SSF53474">
    <property type="entry name" value="alpha/beta-Hydrolases"/>
    <property type="match status" value="1"/>
</dbReference>
<dbReference type="GO" id="GO:0016787">
    <property type="term" value="F:hydrolase activity"/>
    <property type="evidence" value="ECO:0007669"/>
    <property type="project" value="UniProtKB-KW"/>
</dbReference>
<dbReference type="PANTHER" id="PTHR37946">
    <property type="entry name" value="SLL1969 PROTEIN"/>
    <property type="match status" value="1"/>
</dbReference>
<keyword evidence="4" id="KW-1185">Reference proteome</keyword>
<dbReference type="PANTHER" id="PTHR37946:SF1">
    <property type="entry name" value="SLL1969 PROTEIN"/>
    <property type="match status" value="1"/>
</dbReference>
<proteinExistence type="predicted"/>
<keyword evidence="1" id="KW-0812">Transmembrane</keyword>
<evidence type="ECO:0000259" key="2">
    <source>
        <dbReference type="Pfam" id="PF12697"/>
    </source>
</evidence>
<evidence type="ECO:0000313" key="3">
    <source>
        <dbReference type="EMBL" id="SIR54652.1"/>
    </source>
</evidence>
<sequence>MNPATETVVLVHGLWMHGLVFGLLRRRLERSGFLTHAWSYPSVRHGLLANADALSRFLAGLHADPIHLVGHSLGGIVIANALARHPDARVRRCVLMGPPWSASRSATGLQRVPGISALIGRSMHDWLPAPRPQLPGVEIGVISGSRPIGLAGALVGLPRPHDGIVTVEETRVAGARDAVTLHVSHMEMLLSARCADQVAAFLHTGTFAHDAAESPAGQGIQP</sequence>
<dbReference type="InterPro" id="IPR029058">
    <property type="entry name" value="AB_hydrolase_fold"/>
</dbReference>
<dbReference type="EMBL" id="FTMD01000019">
    <property type="protein sequence ID" value="SIR54652.1"/>
    <property type="molecule type" value="Genomic_DNA"/>
</dbReference>
<dbReference type="RefSeq" id="WP_076604102.1">
    <property type="nucleotide sequence ID" value="NZ_FTMD01000019.1"/>
</dbReference>
<dbReference type="InterPro" id="IPR000073">
    <property type="entry name" value="AB_hydrolase_1"/>
</dbReference>
<organism evidence="3 4">
    <name type="scientific">Aromatoleum tolulyticum</name>
    <dbReference type="NCBI Taxonomy" id="34027"/>
    <lineage>
        <taxon>Bacteria</taxon>
        <taxon>Pseudomonadati</taxon>
        <taxon>Pseudomonadota</taxon>
        <taxon>Betaproteobacteria</taxon>
        <taxon>Rhodocyclales</taxon>
        <taxon>Rhodocyclaceae</taxon>
        <taxon>Aromatoleum</taxon>
    </lineage>
</organism>